<name>A0A9W8TSY0_9AGAR</name>
<evidence type="ECO:0000313" key="3">
    <source>
        <dbReference type="Proteomes" id="UP001142393"/>
    </source>
</evidence>
<evidence type="ECO:0000256" key="1">
    <source>
        <dbReference type="SAM" id="MobiDB-lite"/>
    </source>
</evidence>
<keyword evidence="3" id="KW-1185">Reference proteome</keyword>
<reference evidence="2 3" key="1">
    <citation type="journal article" date="2023" name="Proc. Natl. Acad. Sci. U.S.A.">
        <title>A global phylogenomic analysis of the shiitake genus Lentinula.</title>
        <authorList>
            <person name="Sierra-Patev S."/>
            <person name="Min B."/>
            <person name="Naranjo-Ortiz M."/>
            <person name="Looney B."/>
            <person name="Konkel Z."/>
            <person name="Slot J.C."/>
            <person name="Sakamoto Y."/>
            <person name="Steenwyk J.L."/>
            <person name="Rokas A."/>
            <person name="Carro J."/>
            <person name="Camarero S."/>
            <person name="Ferreira P."/>
            <person name="Molpeceres G."/>
            <person name="Ruiz-Duenas F.J."/>
            <person name="Serrano A."/>
            <person name="Henrissat B."/>
            <person name="Drula E."/>
            <person name="Hughes K.W."/>
            <person name="Mata J.L."/>
            <person name="Ishikawa N.K."/>
            <person name="Vargas-Isla R."/>
            <person name="Ushijima S."/>
            <person name="Smith C.A."/>
            <person name="Donoghue J."/>
            <person name="Ahrendt S."/>
            <person name="Andreopoulos W."/>
            <person name="He G."/>
            <person name="LaButti K."/>
            <person name="Lipzen A."/>
            <person name="Ng V."/>
            <person name="Riley R."/>
            <person name="Sandor L."/>
            <person name="Barry K."/>
            <person name="Martinez A.T."/>
            <person name="Xiao Y."/>
            <person name="Gibbons J.G."/>
            <person name="Terashima K."/>
            <person name="Grigoriev I.V."/>
            <person name="Hibbett D."/>
        </authorList>
    </citation>
    <scope>NUCLEOTIDE SEQUENCE [LARGE SCALE GENOMIC DNA]</scope>
    <source>
        <strain evidence="2 3">TFB7810</strain>
    </source>
</reference>
<sequence>MKSLRAQRVIRPRSVNLCRWWISYRIYSPNVMRKRYWTVLCPKQRRSGPDQVQRRNFESAFYFAQGGGPTVMATYAALLAYVRCLAFIGWRSRKKIIVPFLIDSEKKIEESNIDALFWKIRLRERVTRNYFDPSKFAFFPQESVDLRPSASFVLYLGVSNLPHVPRVGDLTKTNAKPKAETTTLAQSSTDSHQRHS</sequence>
<dbReference type="EMBL" id="JANVFU010000021">
    <property type="protein sequence ID" value="KAJ3738949.1"/>
    <property type="molecule type" value="Genomic_DNA"/>
</dbReference>
<feature type="region of interest" description="Disordered" evidence="1">
    <location>
        <begin position="169"/>
        <end position="196"/>
    </location>
</feature>
<gene>
    <name evidence="2" type="ORF">DFH05DRAFT_726373</name>
</gene>
<protein>
    <submittedName>
        <fullName evidence="2">Uncharacterized protein</fullName>
    </submittedName>
</protein>
<accession>A0A9W8TSY0</accession>
<comment type="caution">
    <text evidence="2">The sequence shown here is derived from an EMBL/GenBank/DDBJ whole genome shotgun (WGS) entry which is preliminary data.</text>
</comment>
<evidence type="ECO:0000313" key="2">
    <source>
        <dbReference type="EMBL" id="KAJ3738949.1"/>
    </source>
</evidence>
<organism evidence="2 3">
    <name type="scientific">Lentinula detonsa</name>
    <dbReference type="NCBI Taxonomy" id="2804962"/>
    <lineage>
        <taxon>Eukaryota</taxon>
        <taxon>Fungi</taxon>
        <taxon>Dikarya</taxon>
        <taxon>Basidiomycota</taxon>
        <taxon>Agaricomycotina</taxon>
        <taxon>Agaricomycetes</taxon>
        <taxon>Agaricomycetidae</taxon>
        <taxon>Agaricales</taxon>
        <taxon>Marasmiineae</taxon>
        <taxon>Omphalotaceae</taxon>
        <taxon>Lentinula</taxon>
    </lineage>
</organism>
<dbReference type="AlphaFoldDB" id="A0A9W8TSY0"/>
<proteinExistence type="predicted"/>
<feature type="compositionally biased region" description="Polar residues" evidence="1">
    <location>
        <begin position="180"/>
        <end position="190"/>
    </location>
</feature>
<dbReference type="Proteomes" id="UP001142393">
    <property type="component" value="Unassembled WGS sequence"/>
</dbReference>